<reference evidence="3" key="1">
    <citation type="journal article" date="2017" name="Plant J.">
        <title>The pomegranate (Punica granatum L.) genome and the genomics of punicalagin biosynthesis.</title>
        <authorList>
            <person name="Qin G."/>
            <person name="Xu C."/>
            <person name="Ming R."/>
            <person name="Tang H."/>
            <person name="Guyot R."/>
            <person name="Kramer E.M."/>
            <person name="Hu Y."/>
            <person name="Yi X."/>
            <person name="Qi Y."/>
            <person name="Xu X."/>
            <person name="Gao Z."/>
            <person name="Pan H."/>
            <person name="Jian J."/>
            <person name="Tian Y."/>
            <person name="Yue Z."/>
            <person name="Xu Y."/>
        </authorList>
    </citation>
    <scope>NUCLEOTIDE SEQUENCE [LARGE SCALE GENOMIC DNA]</scope>
    <source>
        <strain evidence="3">cv. Dabenzi</strain>
    </source>
</reference>
<accession>A0A218XAS1</accession>
<comment type="caution">
    <text evidence="2">The sequence shown here is derived from an EMBL/GenBank/DDBJ whole genome shotgun (WGS) entry which is preliminary data.</text>
</comment>
<dbReference type="EMBL" id="MTKT01002011">
    <property type="protein sequence ID" value="OWM82335.1"/>
    <property type="molecule type" value="Genomic_DNA"/>
</dbReference>
<protein>
    <recommendedName>
        <fullName evidence="1">Protein kinase domain-containing protein</fullName>
    </recommendedName>
</protein>
<gene>
    <name evidence="2" type="ORF">CDL15_Pgr001909</name>
</gene>
<dbReference type="GO" id="GO:0016020">
    <property type="term" value="C:membrane"/>
    <property type="evidence" value="ECO:0007669"/>
    <property type="project" value="TreeGrafter"/>
</dbReference>
<dbReference type="SUPFAM" id="SSF56112">
    <property type="entry name" value="Protein kinase-like (PK-like)"/>
    <property type="match status" value="1"/>
</dbReference>
<dbReference type="InterPro" id="IPR011009">
    <property type="entry name" value="Kinase-like_dom_sf"/>
</dbReference>
<dbReference type="AlphaFoldDB" id="A0A218XAS1"/>
<dbReference type="InterPro" id="IPR000719">
    <property type="entry name" value="Prot_kinase_dom"/>
</dbReference>
<organism evidence="2 3">
    <name type="scientific">Punica granatum</name>
    <name type="common">Pomegranate</name>
    <dbReference type="NCBI Taxonomy" id="22663"/>
    <lineage>
        <taxon>Eukaryota</taxon>
        <taxon>Viridiplantae</taxon>
        <taxon>Streptophyta</taxon>
        <taxon>Embryophyta</taxon>
        <taxon>Tracheophyta</taxon>
        <taxon>Spermatophyta</taxon>
        <taxon>Magnoliopsida</taxon>
        <taxon>eudicotyledons</taxon>
        <taxon>Gunneridae</taxon>
        <taxon>Pentapetalae</taxon>
        <taxon>rosids</taxon>
        <taxon>malvids</taxon>
        <taxon>Myrtales</taxon>
        <taxon>Lythraceae</taxon>
        <taxon>Punica</taxon>
    </lineage>
</organism>
<evidence type="ECO:0000313" key="2">
    <source>
        <dbReference type="EMBL" id="OWM82335.1"/>
    </source>
</evidence>
<dbReference type="Proteomes" id="UP000197138">
    <property type="component" value="Unassembled WGS sequence"/>
</dbReference>
<dbReference type="PANTHER" id="PTHR48055">
    <property type="entry name" value="LEUCINE-RICH REPEAT RECEPTOR PROTEIN KINASE EMS1"/>
    <property type="match status" value="1"/>
</dbReference>
<evidence type="ECO:0000313" key="3">
    <source>
        <dbReference type="Proteomes" id="UP000197138"/>
    </source>
</evidence>
<dbReference type="SMART" id="SM00220">
    <property type="entry name" value="S_TKc"/>
    <property type="match status" value="1"/>
</dbReference>
<dbReference type="PROSITE" id="PS50011">
    <property type="entry name" value="PROTEIN_KINASE_DOM"/>
    <property type="match status" value="1"/>
</dbReference>
<sequence length="266" mass="29078">MAESDVLRNIWHRSLVKIITSCSGIDFRGEDFKALVYEFMPNGSLDRWLHPVPCEIGGADDNTSLSVTQRFNKAIDVAAALDYLPHQCQTPIVHSDLKPSNVLLDFSVDVSDFGLAKFLVVKASGTQSSAIGIRGTIGYVAPGPFFDAKYGVGGEVSTQGDIYSFGILLLDLFKGKRTAVRMLSGEFGLRDSAERSLPGGLNQVLDPLFCLGRVQGNLKRRLLSVLRVGLMFSAGQPNERMETGESAAELRKAQDVLQVRRRGDRV</sequence>
<evidence type="ECO:0000259" key="1">
    <source>
        <dbReference type="PROSITE" id="PS50011"/>
    </source>
</evidence>
<dbReference type="PANTHER" id="PTHR48055:SF55">
    <property type="entry name" value="PROTEIN KINASE DOMAIN-CONTAINING PROTEIN"/>
    <property type="match status" value="1"/>
</dbReference>
<feature type="domain" description="Protein kinase" evidence="1">
    <location>
        <begin position="1"/>
        <end position="257"/>
    </location>
</feature>
<dbReference type="InterPro" id="IPR008271">
    <property type="entry name" value="Ser/Thr_kinase_AS"/>
</dbReference>
<dbReference type="GO" id="GO:0004672">
    <property type="term" value="F:protein kinase activity"/>
    <property type="evidence" value="ECO:0007669"/>
    <property type="project" value="InterPro"/>
</dbReference>
<dbReference type="PROSITE" id="PS00108">
    <property type="entry name" value="PROTEIN_KINASE_ST"/>
    <property type="match status" value="1"/>
</dbReference>
<dbReference type="InterPro" id="IPR051564">
    <property type="entry name" value="LRR_receptor-like_kinase"/>
</dbReference>
<dbReference type="Pfam" id="PF07714">
    <property type="entry name" value="PK_Tyr_Ser-Thr"/>
    <property type="match status" value="1"/>
</dbReference>
<dbReference type="Gene3D" id="1.10.510.10">
    <property type="entry name" value="Transferase(Phosphotransferase) domain 1"/>
    <property type="match status" value="1"/>
</dbReference>
<dbReference type="InterPro" id="IPR001245">
    <property type="entry name" value="Ser-Thr/Tyr_kinase_cat_dom"/>
</dbReference>
<name>A0A218XAS1_PUNGR</name>
<proteinExistence type="predicted"/>
<dbReference type="GO" id="GO:0005524">
    <property type="term" value="F:ATP binding"/>
    <property type="evidence" value="ECO:0007669"/>
    <property type="project" value="InterPro"/>
</dbReference>